<dbReference type="Pfam" id="PF23187">
    <property type="entry name" value="UBX7_N"/>
    <property type="match status" value="1"/>
</dbReference>
<feature type="compositionally biased region" description="Basic and acidic residues" evidence="1">
    <location>
        <begin position="224"/>
        <end position="257"/>
    </location>
</feature>
<sequence length="467" mass="50910">MSTSSSIQERQVFETSVEAAVSRSVQEHLPLVVFIADESEESNRWAHDLLGDDEVDDILLRYAVSLRLENGSTQAGYFAQIFPITHVPSLYVINNGSMVDYAYGDITTSTLIERLKRSVVPGDSPAPPAAAAPATMPTSTATPTQQLPSSAQYSTSTPISTPATASTPAASSPSVTQPRQQPRQQPAASATMPATTPLPSATSEKRKQSAMTTPSDSSSQSSNERYREELRRKRLQESEERQRILKLLQDDREERKARSQGLSSRLSSELPARGSDKKVTKDIHHHNDSALAIRLFDGSSIKQRFPLEATLGDVRVWIDSNRTDGDVPYSIISQFPHKIFSASDEQETLVALGLHPTATLILKPVSNYSSAFIPTTALGRVQQGVSSGLGWVFGAVGTFLGYGYQPPETEPEETFRVPNLAAHDPANDQRSRSTSPSGPQTIHDFSDGENSDRGTYNGNHLSLEDDR</sequence>
<dbReference type="PANTHER" id="PTHR46424:SF1">
    <property type="entry name" value="UBX DOMAIN-CONTAINING PROTEIN 4"/>
    <property type="match status" value="1"/>
</dbReference>
<proteinExistence type="predicted"/>
<feature type="compositionally biased region" description="Low complexity" evidence="1">
    <location>
        <begin position="131"/>
        <end position="144"/>
    </location>
</feature>
<dbReference type="PANTHER" id="PTHR46424">
    <property type="entry name" value="UBX DOMAIN-CONTAINING PROTEIN 4"/>
    <property type="match status" value="1"/>
</dbReference>
<protein>
    <recommendedName>
        <fullName evidence="2">UBX domain-containing protein</fullName>
    </recommendedName>
</protein>
<organism evidence="3 4">
    <name type="scientific">Myxozyma melibiosi</name>
    <dbReference type="NCBI Taxonomy" id="54550"/>
    <lineage>
        <taxon>Eukaryota</taxon>
        <taxon>Fungi</taxon>
        <taxon>Dikarya</taxon>
        <taxon>Ascomycota</taxon>
        <taxon>Saccharomycotina</taxon>
        <taxon>Lipomycetes</taxon>
        <taxon>Lipomycetales</taxon>
        <taxon>Lipomycetaceae</taxon>
        <taxon>Myxozyma</taxon>
    </lineage>
</organism>
<reference evidence="3 4" key="1">
    <citation type="submission" date="2024-03" db="EMBL/GenBank/DDBJ databases">
        <title>Genome-scale model development and genomic sequencing of the oleaginous clade Lipomyces.</title>
        <authorList>
            <consortium name="Lawrence Berkeley National Laboratory"/>
            <person name="Czajka J.J."/>
            <person name="Han Y."/>
            <person name="Kim J."/>
            <person name="Mondo S.J."/>
            <person name="Hofstad B.A."/>
            <person name="Robles A."/>
            <person name="Haridas S."/>
            <person name="Riley R."/>
            <person name="LaButti K."/>
            <person name="Pangilinan J."/>
            <person name="Andreopoulos W."/>
            <person name="Lipzen A."/>
            <person name="Yan J."/>
            <person name="Wang M."/>
            <person name="Ng V."/>
            <person name="Grigoriev I.V."/>
            <person name="Spatafora J.W."/>
            <person name="Magnuson J.K."/>
            <person name="Baker S.E."/>
            <person name="Pomraning K.R."/>
        </authorList>
    </citation>
    <scope>NUCLEOTIDE SEQUENCE [LARGE SCALE GENOMIC DNA]</scope>
    <source>
        <strain evidence="3 4">Phaff 52-87</strain>
    </source>
</reference>
<dbReference type="SMART" id="SM00166">
    <property type="entry name" value="UBX"/>
    <property type="match status" value="1"/>
</dbReference>
<dbReference type="Gene3D" id="3.10.20.90">
    <property type="entry name" value="Phosphatidylinositol 3-kinase Catalytic Subunit, Chain A, domain 1"/>
    <property type="match status" value="1"/>
</dbReference>
<keyword evidence="4" id="KW-1185">Reference proteome</keyword>
<dbReference type="InterPro" id="IPR029071">
    <property type="entry name" value="Ubiquitin-like_domsf"/>
</dbReference>
<dbReference type="EMBL" id="JBBJBU010000001">
    <property type="protein sequence ID" value="KAK7207531.1"/>
    <property type="molecule type" value="Genomic_DNA"/>
</dbReference>
<feature type="region of interest" description="Disordered" evidence="1">
    <location>
        <begin position="119"/>
        <end position="282"/>
    </location>
</feature>
<name>A0ABR1FCE7_9ASCO</name>
<dbReference type="SUPFAM" id="SSF54236">
    <property type="entry name" value="Ubiquitin-like"/>
    <property type="match status" value="1"/>
</dbReference>
<dbReference type="GeneID" id="90035439"/>
<dbReference type="Proteomes" id="UP001498771">
    <property type="component" value="Unassembled WGS sequence"/>
</dbReference>
<feature type="domain" description="UBX" evidence="2">
    <location>
        <begin position="284"/>
        <end position="362"/>
    </location>
</feature>
<dbReference type="RefSeq" id="XP_064770564.1">
    <property type="nucleotide sequence ID" value="XM_064909927.1"/>
</dbReference>
<evidence type="ECO:0000259" key="2">
    <source>
        <dbReference type="PROSITE" id="PS50033"/>
    </source>
</evidence>
<evidence type="ECO:0000313" key="4">
    <source>
        <dbReference type="Proteomes" id="UP001498771"/>
    </source>
</evidence>
<feature type="compositionally biased region" description="Low complexity" evidence="1">
    <location>
        <begin position="154"/>
        <end position="202"/>
    </location>
</feature>
<dbReference type="Pfam" id="PF00789">
    <property type="entry name" value="UBX"/>
    <property type="match status" value="1"/>
</dbReference>
<gene>
    <name evidence="3" type="ORF">BZA70DRAFT_17933</name>
</gene>
<dbReference type="InterPro" id="IPR001012">
    <property type="entry name" value="UBX_dom"/>
</dbReference>
<comment type="caution">
    <text evidence="3">The sequence shown here is derived from an EMBL/GenBank/DDBJ whole genome shotgun (WGS) entry which is preliminary data.</text>
</comment>
<accession>A0ABR1FCE7</accession>
<evidence type="ECO:0000256" key="1">
    <source>
        <dbReference type="SAM" id="MobiDB-lite"/>
    </source>
</evidence>
<dbReference type="PROSITE" id="PS50033">
    <property type="entry name" value="UBX"/>
    <property type="match status" value="1"/>
</dbReference>
<feature type="region of interest" description="Disordered" evidence="1">
    <location>
        <begin position="422"/>
        <end position="467"/>
    </location>
</feature>
<evidence type="ECO:0000313" key="3">
    <source>
        <dbReference type="EMBL" id="KAK7207531.1"/>
    </source>
</evidence>